<dbReference type="Gene3D" id="1.20.1050.130">
    <property type="match status" value="1"/>
</dbReference>
<keyword evidence="10" id="KW-0648">Protein biosynthesis</keyword>
<evidence type="ECO:0000256" key="12">
    <source>
        <dbReference type="ARBA" id="ARBA00031241"/>
    </source>
</evidence>
<dbReference type="InterPro" id="IPR036282">
    <property type="entry name" value="Glutathione-S-Trfase_C_sf"/>
</dbReference>
<sequence>MPMYQVKPYHGGGAPLHVDLPTCMYRLPNVHGRSSGPAPDAGHVQGESNPSLQALESRQDAILKCLYELKAAVDSLSKMIQTPDADVDVTSIIQADEPTAVTTSALDLNSVLGKDYGALKDIVINANPAEPPLSLLVLHSLLCDQYRVLSTVHTHSSIKSVPENLLKCFGEQTAKQARHEYQLGFTLIWKNVPKTQMKFRVQTMCPIEGEGNIARFLFSLFGQQHNAVDLTLIDSWVDVAVFQLKEGSSKEKAAVFRSMNSALGKSAWLVGNELTVADVVLWSVLQQHGGAGGAVPANVHKWMNSCANLIPFNTALKLLK</sequence>
<dbReference type="InterPro" id="IPR041503">
    <property type="entry name" value="AIMP2_thioredoxin"/>
</dbReference>
<evidence type="ECO:0000256" key="14">
    <source>
        <dbReference type="ARBA" id="ARBA00045863"/>
    </source>
</evidence>
<evidence type="ECO:0000256" key="1">
    <source>
        <dbReference type="ARBA" id="ARBA00004123"/>
    </source>
</evidence>
<keyword evidence="8" id="KW-0221">Differentiation</keyword>
<dbReference type="Pfam" id="PF16780">
    <property type="entry name" value="AIMP2_LysRS_bd"/>
    <property type="match status" value="1"/>
</dbReference>
<evidence type="ECO:0000256" key="5">
    <source>
        <dbReference type="ARBA" id="ARBA00022490"/>
    </source>
</evidence>
<dbReference type="GO" id="GO:0017101">
    <property type="term" value="C:aminoacyl-tRNA synthetase multienzyme complex"/>
    <property type="evidence" value="ECO:0007669"/>
    <property type="project" value="InterPro"/>
</dbReference>
<keyword evidence="7" id="KW-0053">Apoptosis</keyword>
<reference evidence="20" key="1">
    <citation type="submission" date="2025-08" db="UniProtKB">
        <authorList>
            <consortium name="RefSeq"/>
        </authorList>
    </citation>
    <scope>IDENTIFICATION</scope>
</reference>
<dbReference type="GeneID" id="103197129"/>
<comment type="function">
    <text evidence="14">Required for assembly and stability of the aminoacyl-tRNA synthase complex. Mediates ubiquitination and degradation of FUBP1, a transcriptional activator of MYC, leading to MYC down-regulation which is required for aveolar type II cell differentiation. Blocks MDM2-mediated ubiquitination and degradation of p53/TP53. Functions as a proapoptotic factor.</text>
</comment>
<dbReference type="InterPro" id="IPR004046">
    <property type="entry name" value="GST_C"/>
</dbReference>
<evidence type="ECO:0000256" key="11">
    <source>
        <dbReference type="ARBA" id="ARBA00023242"/>
    </source>
</evidence>
<evidence type="ECO:0000256" key="8">
    <source>
        <dbReference type="ARBA" id="ARBA00022782"/>
    </source>
</evidence>
<keyword evidence="4" id="KW-0217">Developmental protein</keyword>
<feature type="domain" description="AIMP2 thioredoxin-like" evidence="18">
    <location>
        <begin position="118"/>
        <end position="208"/>
    </location>
</feature>
<organism evidence="19 20">
    <name type="scientific">Orycteropus afer afer</name>
    <dbReference type="NCBI Taxonomy" id="1230840"/>
    <lineage>
        <taxon>Eukaryota</taxon>
        <taxon>Metazoa</taxon>
        <taxon>Chordata</taxon>
        <taxon>Craniata</taxon>
        <taxon>Vertebrata</taxon>
        <taxon>Euteleostomi</taxon>
        <taxon>Mammalia</taxon>
        <taxon>Eutheria</taxon>
        <taxon>Afrotheria</taxon>
        <taxon>Tubulidentata</taxon>
        <taxon>Orycteropodidae</taxon>
        <taxon>Orycteropus</taxon>
    </lineage>
</organism>
<dbReference type="PANTHER" id="PTHR13438">
    <property type="entry name" value="AMINOACYL TRNA SYNTHASE COMPLEX-INTERACTING MULTIFUNCTIONAL PROTEIN"/>
    <property type="match status" value="1"/>
</dbReference>
<keyword evidence="5" id="KW-0963">Cytoplasm</keyword>
<evidence type="ECO:0000256" key="9">
    <source>
        <dbReference type="ARBA" id="ARBA00022843"/>
    </source>
</evidence>
<proteinExistence type="predicted"/>
<evidence type="ECO:0000259" key="17">
    <source>
        <dbReference type="Pfam" id="PF16780"/>
    </source>
</evidence>
<evidence type="ECO:0000256" key="3">
    <source>
        <dbReference type="ARBA" id="ARBA00015852"/>
    </source>
</evidence>
<evidence type="ECO:0000256" key="4">
    <source>
        <dbReference type="ARBA" id="ARBA00022473"/>
    </source>
</evidence>
<keyword evidence="9" id="KW-0832">Ubl conjugation</keyword>
<gene>
    <name evidence="20" type="primary">AIMP2</name>
</gene>
<evidence type="ECO:0000313" key="19">
    <source>
        <dbReference type="Proteomes" id="UP000694850"/>
    </source>
</evidence>
<dbReference type="Proteomes" id="UP000694850">
    <property type="component" value="Unplaced"/>
</dbReference>
<name>A0A8B6ZU47_ORYAF</name>
<dbReference type="AlphaFoldDB" id="A0A8B6ZU47"/>
<dbReference type="InterPro" id="IPR031889">
    <property type="entry name" value="AIMP2_LysRS-bd"/>
</dbReference>
<keyword evidence="6" id="KW-0597">Phosphoprotein</keyword>
<dbReference type="GO" id="GO:0005634">
    <property type="term" value="C:nucleus"/>
    <property type="evidence" value="ECO:0007669"/>
    <property type="project" value="UniProtKB-SubCell"/>
</dbReference>
<keyword evidence="11" id="KW-0539">Nucleus</keyword>
<evidence type="ECO:0000256" key="6">
    <source>
        <dbReference type="ARBA" id="ARBA00022553"/>
    </source>
</evidence>
<dbReference type="Pfam" id="PF18569">
    <property type="entry name" value="Thioredoxin_16"/>
    <property type="match status" value="1"/>
</dbReference>
<evidence type="ECO:0000259" key="18">
    <source>
        <dbReference type="Pfam" id="PF18569"/>
    </source>
</evidence>
<evidence type="ECO:0000256" key="15">
    <source>
        <dbReference type="ARBA" id="ARBA00046843"/>
    </source>
</evidence>
<evidence type="ECO:0000256" key="2">
    <source>
        <dbReference type="ARBA" id="ARBA00004514"/>
    </source>
</evidence>
<evidence type="ECO:0000256" key="7">
    <source>
        <dbReference type="ARBA" id="ARBA00022703"/>
    </source>
</evidence>
<comment type="subunit">
    <text evidence="15">Part of the multisynthetase complex (MSC), a multisubunit complex that groups tRNA ligases for Arg (RARS1), Asp (DARS1), Gln (QARS1), Ile (IARS1), Leu (LARS1), Lys (KARS1), Met (MARS1) the bifunctional ligase for Glu and Pro (EPRS1) and the auxiliary subunits AIMP1/p43, AIMP2/p38 and EEF1E1/p18. Interacts (via N-terminus) with KARS1. Interacts with EPRS1. Forms a linear complex that contains MARS1, EEF1E1, EPRS1 and AIMP2 that is at the core of the multisubunit complex. Binds FUBP1 (via C-terminus). Interacts in both its unphosphorylated and phosphorylated forms with p53/TP53 (via N-terminus) in the nucleus following UV irradiation. Interacts (via N-terminus) with PRKN/parkin (via first RING-type domain). Interacts with TARS3.</text>
</comment>
<dbReference type="GO" id="GO:0030154">
    <property type="term" value="P:cell differentiation"/>
    <property type="evidence" value="ECO:0007669"/>
    <property type="project" value="UniProtKB-KW"/>
</dbReference>
<keyword evidence="19" id="KW-1185">Reference proteome</keyword>
<dbReference type="PANTHER" id="PTHR13438:SF2">
    <property type="entry name" value="AMINOACYL TRNA SYNTHASE COMPLEX-INTERACTING MULTIFUNCTIONAL PROTEIN 2"/>
    <property type="match status" value="1"/>
</dbReference>
<protein>
    <recommendedName>
        <fullName evidence="3">Aminoacyl tRNA synthase complex-interacting multifunctional protein 2</fullName>
    </recommendedName>
    <alternativeName>
        <fullName evidence="13">Multisynthase complex auxiliary component p38</fullName>
    </alternativeName>
    <alternativeName>
        <fullName evidence="12">Protein JTV-1</fullName>
    </alternativeName>
</protein>
<feature type="domain" description="Glutathione S-transferase C-terminal" evidence="16">
    <location>
        <begin position="245"/>
        <end position="308"/>
    </location>
</feature>
<feature type="domain" description="AIMP2 lysyl-tRNA synthetase binding" evidence="17">
    <location>
        <begin position="1"/>
        <end position="44"/>
    </location>
</feature>
<dbReference type="GO" id="GO:0006915">
    <property type="term" value="P:apoptotic process"/>
    <property type="evidence" value="ECO:0007669"/>
    <property type="project" value="UniProtKB-KW"/>
</dbReference>
<dbReference type="SUPFAM" id="SSF47616">
    <property type="entry name" value="GST C-terminal domain-like"/>
    <property type="match status" value="1"/>
</dbReference>
<dbReference type="CTD" id="7965"/>
<accession>A0A8B6ZU47</accession>
<evidence type="ECO:0000256" key="13">
    <source>
        <dbReference type="ARBA" id="ARBA00032155"/>
    </source>
</evidence>
<dbReference type="OrthoDB" id="2309723at2759"/>
<dbReference type="RefSeq" id="XP_007939203.1">
    <property type="nucleotide sequence ID" value="XM_007941012.1"/>
</dbReference>
<dbReference type="FunFam" id="1.20.1050.130:FF:000002">
    <property type="entry name" value="aminoacyl tRNA synthase complex-interacting multifunctional protein 2 isoform X2"/>
    <property type="match status" value="1"/>
</dbReference>
<evidence type="ECO:0000256" key="10">
    <source>
        <dbReference type="ARBA" id="ARBA00022917"/>
    </source>
</evidence>
<dbReference type="GO" id="GO:0005829">
    <property type="term" value="C:cytosol"/>
    <property type="evidence" value="ECO:0007669"/>
    <property type="project" value="UniProtKB-SubCell"/>
</dbReference>
<comment type="subcellular location">
    <subcellularLocation>
        <location evidence="2">Cytoplasm</location>
        <location evidence="2">Cytosol</location>
    </subcellularLocation>
    <subcellularLocation>
        <location evidence="1">Nucleus</location>
    </subcellularLocation>
</comment>
<dbReference type="GO" id="GO:0006412">
    <property type="term" value="P:translation"/>
    <property type="evidence" value="ECO:0007669"/>
    <property type="project" value="UniProtKB-KW"/>
</dbReference>
<dbReference type="InterPro" id="IPR042360">
    <property type="entry name" value="AIMP2"/>
</dbReference>
<evidence type="ECO:0000259" key="16">
    <source>
        <dbReference type="Pfam" id="PF00043"/>
    </source>
</evidence>
<dbReference type="Pfam" id="PF00043">
    <property type="entry name" value="GST_C"/>
    <property type="match status" value="1"/>
</dbReference>
<evidence type="ECO:0000313" key="20">
    <source>
        <dbReference type="RefSeq" id="XP_007939203.1"/>
    </source>
</evidence>